<dbReference type="PANTHER" id="PTHR30146:SF95">
    <property type="entry name" value="RIBOSE OPERON REPRESSOR"/>
    <property type="match status" value="1"/>
</dbReference>
<dbReference type="Pfam" id="PF13377">
    <property type="entry name" value="Peripla_BP_3"/>
    <property type="match status" value="1"/>
</dbReference>
<accession>A0AAP3UXW9</accession>
<feature type="domain" description="HTH lacI-type" evidence="6">
    <location>
        <begin position="27"/>
        <end position="81"/>
    </location>
</feature>
<dbReference type="EMBL" id="JARGEQ010000006">
    <property type="protein sequence ID" value="MDF1584991.1"/>
    <property type="molecule type" value="Genomic_DNA"/>
</dbReference>
<keyword evidence="3 7" id="KW-0238">DNA-binding</keyword>
<keyword evidence="4" id="KW-0804">Transcription</keyword>
<dbReference type="Proteomes" id="UP001301140">
    <property type="component" value="Unassembled WGS sequence"/>
</dbReference>
<evidence type="ECO:0000313" key="8">
    <source>
        <dbReference type="Proteomes" id="UP001301140"/>
    </source>
</evidence>
<dbReference type="AlphaFoldDB" id="A0AAP3UXW9"/>
<dbReference type="InterPro" id="IPR028082">
    <property type="entry name" value="Peripla_BP_I"/>
</dbReference>
<feature type="region of interest" description="Disordered" evidence="5">
    <location>
        <begin position="1"/>
        <end position="26"/>
    </location>
</feature>
<dbReference type="PROSITE" id="PS50932">
    <property type="entry name" value="HTH_LACI_2"/>
    <property type="match status" value="1"/>
</dbReference>
<dbReference type="InterPro" id="IPR000843">
    <property type="entry name" value="HTH_LacI"/>
</dbReference>
<evidence type="ECO:0000256" key="4">
    <source>
        <dbReference type="ARBA" id="ARBA00023163"/>
    </source>
</evidence>
<dbReference type="CDD" id="cd06278">
    <property type="entry name" value="PBP1_LacI-like"/>
    <property type="match status" value="1"/>
</dbReference>
<keyword evidence="2" id="KW-0805">Transcription regulation</keyword>
<protein>
    <submittedName>
        <fullName evidence="7">LacI family DNA-binding transcriptional regulator</fullName>
    </submittedName>
</protein>
<keyword evidence="1" id="KW-0678">Repressor</keyword>
<evidence type="ECO:0000313" key="7">
    <source>
        <dbReference type="EMBL" id="MDF1584991.1"/>
    </source>
</evidence>
<dbReference type="GO" id="GO:0000976">
    <property type="term" value="F:transcription cis-regulatory region binding"/>
    <property type="evidence" value="ECO:0007669"/>
    <property type="project" value="TreeGrafter"/>
</dbReference>
<name>A0AAP3UXW9_9PROT</name>
<reference evidence="7 8" key="1">
    <citation type="submission" date="2023-03" db="EMBL/GenBank/DDBJ databases">
        <title>YIM 152171 draft genome.</title>
        <authorList>
            <person name="Yang Z."/>
        </authorList>
    </citation>
    <scope>NUCLEOTIDE SEQUENCE [LARGE SCALE GENOMIC DNA]</scope>
    <source>
        <strain evidence="7 8">YIM 152171</strain>
    </source>
</reference>
<comment type="caution">
    <text evidence="7">The sequence shown here is derived from an EMBL/GenBank/DDBJ whole genome shotgun (WGS) entry which is preliminary data.</text>
</comment>
<dbReference type="InterPro" id="IPR046335">
    <property type="entry name" value="LacI/GalR-like_sensor"/>
</dbReference>
<gene>
    <name evidence="7" type="ORF">PZ740_01170</name>
</gene>
<dbReference type="SUPFAM" id="SSF47413">
    <property type="entry name" value="lambda repressor-like DNA-binding domains"/>
    <property type="match status" value="1"/>
</dbReference>
<dbReference type="Gene3D" id="1.10.260.40">
    <property type="entry name" value="lambda repressor-like DNA-binding domains"/>
    <property type="match status" value="1"/>
</dbReference>
<dbReference type="Gene3D" id="3.40.50.2300">
    <property type="match status" value="2"/>
</dbReference>
<evidence type="ECO:0000259" key="6">
    <source>
        <dbReference type="PROSITE" id="PS50932"/>
    </source>
</evidence>
<evidence type="ECO:0000256" key="3">
    <source>
        <dbReference type="ARBA" id="ARBA00023125"/>
    </source>
</evidence>
<dbReference type="GO" id="GO:0003700">
    <property type="term" value="F:DNA-binding transcription factor activity"/>
    <property type="evidence" value="ECO:0007669"/>
    <property type="project" value="TreeGrafter"/>
</dbReference>
<evidence type="ECO:0000256" key="1">
    <source>
        <dbReference type="ARBA" id="ARBA00022491"/>
    </source>
</evidence>
<evidence type="ECO:0000256" key="5">
    <source>
        <dbReference type="SAM" id="MobiDB-lite"/>
    </source>
</evidence>
<dbReference type="InterPro" id="IPR010982">
    <property type="entry name" value="Lambda_DNA-bd_dom_sf"/>
</dbReference>
<dbReference type="SMART" id="SM00354">
    <property type="entry name" value="HTH_LACI"/>
    <property type="match status" value="1"/>
</dbReference>
<keyword evidence="8" id="KW-1185">Reference proteome</keyword>
<proteinExistence type="predicted"/>
<dbReference type="PANTHER" id="PTHR30146">
    <property type="entry name" value="LACI-RELATED TRANSCRIPTIONAL REPRESSOR"/>
    <property type="match status" value="1"/>
</dbReference>
<dbReference type="CDD" id="cd01392">
    <property type="entry name" value="HTH_LacI"/>
    <property type="match status" value="1"/>
</dbReference>
<evidence type="ECO:0000256" key="2">
    <source>
        <dbReference type="ARBA" id="ARBA00023015"/>
    </source>
</evidence>
<organism evidence="7 8">
    <name type="scientific">Marinimicrococcus flavescens</name>
    <dbReference type="NCBI Taxonomy" id="3031815"/>
    <lineage>
        <taxon>Bacteria</taxon>
        <taxon>Pseudomonadati</taxon>
        <taxon>Pseudomonadota</taxon>
        <taxon>Alphaproteobacteria</taxon>
        <taxon>Geminicoccales</taxon>
        <taxon>Geminicoccaceae</taxon>
        <taxon>Marinimicrococcus</taxon>
    </lineage>
</organism>
<dbReference type="RefSeq" id="WP_327787399.1">
    <property type="nucleotide sequence ID" value="NZ_JARGEQ010000006.1"/>
</dbReference>
<feature type="compositionally biased region" description="Basic and acidic residues" evidence="5">
    <location>
        <begin position="11"/>
        <end position="22"/>
    </location>
</feature>
<dbReference type="Pfam" id="PF00356">
    <property type="entry name" value="LacI"/>
    <property type="match status" value="1"/>
</dbReference>
<dbReference type="SUPFAM" id="SSF53822">
    <property type="entry name" value="Periplasmic binding protein-like I"/>
    <property type="match status" value="1"/>
</dbReference>
<sequence>MEQASGDDPAEPGRSRPSEGGRRARRVTSIDVARRAGVSASAVSRAFTEGAYISRELKARVMAAARELDYEPNPLARGLITRRSGMVALLMDELSNPFYPEALQAFGSELHRRGKRVMLFAPAPGEPLEDVLPQALRYSVDGIVVASAHVTSALAEAARKAAAPVVLFNRMLEHGGLSAVTCDNHAAAELVARLLAEAGHRRPAFVAGLETASTSIHRERGFAAGLHQAGLGAPRRVSGGYTYQGGYAAALELCRGGETPDAIFVANDIMALGVVDALRRELGLDVPGDVSVVGFDDIPAASWPSYDLTTMRQPLRAMVSETVQLLEDQLESAYPKATTVTLPGRLIRRGSARLPPA</sequence>